<dbReference type="PANTHER" id="PTHR43390:SF1">
    <property type="entry name" value="CHLOROPLAST PROCESSING PEPTIDASE"/>
    <property type="match status" value="1"/>
</dbReference>
<reference evidence="5" key="1">
    <citation type="journal article" date="2019" name="Sci. Rep.">
        <title>Draft genome of Tanacetum cinerariifolium, the natural source of mosquito coil.</title>
        <authorList>
            <person name="Yamashiro T."/>
            <person name="Shiraishi A."/>
            <person name="Satake H."/>
            <person name="Nakayama K."/>
        </authorList>
    </citation>
    <scope>NUCLEOTIDE SEQUENCE</scope>
</reference>
<feature type="transmembrane region" description="Helical" evidence="3">
    <location>
        <begin position="7"/>
        <end position="27"/>
    </location>
</feature>
<dbReference type="NCBIfam" id="TIGR02227">
    <property type="entry name" value="sigpep_I_bact"/>
    <property type="match status" value="1"/>
</dbReference>
<evidence type="ECO:0000256" key="1">
    <source>
        <dbReference type="ARBA" id="ARBA00009370"/>
    </source>
</evidence>
<evidence type="ECO:0000256" key="2">
    <source>
        <dbReference type="PIRSR" id="PIRSR600223-1"/>
    </source>
</evidence>
<dbReference type="SUPFAM" id="SSF51306">
    <property type="entry name" value="LexA/Signal peptidase"/>
    <property type="match status" value="1"/>
</dbReference>
<dbReference type="Gene3D" id="2.10.109.10">
    <property type="entry name" value="Umud Fragment, subunit A"/>
    <property type="match status" value="1"/>
</dbReference>
<gene>
    <name evidence="5" type="ORF">Tci_868574</name>
</gene>
<name>A0A699SG20_TANCI</name>
<organism evidence="5">
    <name type="scientific">Tanacetum cinerariifolium</name>
    <name type="common">Dalmatian daisy</name>
    <name type="synonym">Chrysanthemum cinerariifolium</name>
    <dbReference type="NCBI Taxonomy" id="118510"/>
    <lineage>
        <taxon>Eukaryota</taxon>
        <taxon>Viridiplantae</taxon>
        <taxon>Streptophyta</taxon>
        <taxon>Embryophyta</taxon>
        <taxon>Tracheophyta</taxon>
        <taxon>Spermatophyta</taxon>
        <taxon>Magnoliopsida</taxon>
        <taxon>eudicotyledons</taxon>
        <taxon>Gunneridae</taxon>
        <taxon>Pentapetalae</taxon>
        <taxon>asterids</taxon>
        <taxon>campanulids</taxon>
        <taxon>Asterales</taxon>
        <taxon>Asteraceae</taxon>
        <taxon>Asteroideae</taxon>
        <taxon>Anthemideae</taxon>
        <taxon>Anthemidinae</taxon>
        <taxon>Tanacetum</taxon>
    </lineage>
</organism>
<dbReference type="Pfam" id="PF10502">
    <property type="entry name" value="Peptidase_S26"/>
    <property type="match status" value="1"/>
</dbReference>
<evidence type="ECO:0000313" key="5">
    <source>
        <dbReference type="EMBL" id="GFC96604.1"/>
    </source>
</evidence>
<dbReference type="InterPro" id="IPR019533">
    <property type="entry name" value="Peptidase_S26"/>
</dbReference>
<dbReference type="PANTHER" id="PTHR43390">
    <property type="entry name" value="SIGNAL PEPTIDASE I"/>
    <property type="match status" value="1"/>
</dbReference>
<keyword evidence="3" id="KW-1133">Transmembrane helix</keyword>
<sequence>PAKQGKSMLGWVVLMVMVVALVRWAAFEAYLVPSASMEHSLLVGDYILVSKLAYGPLTPQTPLQIPLMYQRVPGLGWPSYSTRIQLPTYRLPGFGPVQRNDVVVFHVPHEQQYPADLRTHYIKRCVAVPGDTLEIRQGQVFINGQPAAVGEQPQTSYFVEVANPSPEVAQALHDQQVTDYTQPDGLPAPAISPETGRLGYAISCSASVAAYLRGQPYVQALTPTSPPVAALFPDVADFRVSGL</sequence>
<evidence type="ECO:0000259" key="4">
    <source>
        <dbReference type="Pfam" id="PF10502"/>
    </source>
</evidence>
<dbReference type="GO" id="GO:0016020">
    <property type="term" value="C:membrane"/>
    <property type="evidence" value="ECO:0007669"/>
    <property type="project" value="InterPro"/>
</dbReference>
<keyword evidence="3" id="KW-0472">Membrane</keyword>
<feature type="active site" evidence="2">
    <location>
        <position position="123"/>
    </location>
</feature>
<evidence type="ECO:0000256" key="3">
    <source>
        <dbReference type="SAM" id="Phobius"/>
    </source>
</evidence>
<protein>
    <recommendedName>
        <fullName evidence="4">Peptidase S26 domain-containing protein</fullName>
    </recommendedName>
</protein>
<feature type="active site" evidence="2">
    <location>
        <position position="36"/>
    </location>
</feature>
<dbReference type="GO" id="GO:0006465">
    <property type="term" value="P:signal peptide processing"/>
    <property type="evidence" value="ECO:0007669"/>
    <property type="project" value="InterPro"/>
</dbReference>
<comment type="caution">
    <text evidence="5">The sequence shown here is derived from an EMBL/GenBank/DDBJ whole genome shotgun (WGS) entry which is preliminary data.</text>
</comment>
<feature type="non-terminal residue" evidence="5">
    <location>
        <position position="1"/>
    </location>
</feature>
<dbReference type="PRINTS" id="PR00727">
    <property type="entry name" value="LEADERPTASE"/>
</dbReference>
<feature type="domain" description="Peptidase S26" evidence="4">
    <location>
        <begin position="9"/>
        <end position="152"/>
    </location>
</feature>
<keyword evidence="3" id="KW-0812">Transmembrane</keyword>
<dbReference type="GO" id="GO:0004252">
    <property type="term" value="F:serine-type endopeptidase activity"/>
    <property type="evidence" value="ECO:0007669"/>
    <property type="project" value="InterPro"/>
</dbReference>
<dbReference type="InterPro" id="IPR000223">
    <property type="entry name" value="Pept_S26A_signal_pept_1"/>
</dbReference>
<accession>A0A699SG20</accession>
<dbReference type="CDD" id="cd06530">
    <property type="entry name" value="S26_SPase_I"/>
    <property type="match status" value="1"/>
</dbReference>
<feature type="non-terminal residue" evidence="5">
    <location>
        <position position="243"/>
    </location>
</feature>
<dbReference type="AlphaFoldDB" id="A0A699SG20"/>
<dbReference type="EMBL" id="BKCJ011161207">
    <property type="protein sequence ID" value="GFC96604.1"/>
    <property type="molecule type" value="Genomic_DNA"/>
</dbReference>
<dbReference type="InterPro" id="IPR036286">
    <property type="entry name" value="LexA/Signal_pep-like_sf"/>
</dbReference>
<comment type="similarity">
    <text evidence="1">Belongs to the peptidase S26 family.</text>
</comment>
<proteinExistence type="inferred from homology"/>